<protein>
    <submittedName>
        <fullName evidence="1">Uncharacterized protein</fullName>
    </submittedName>
</protein>
<reference evidence="1 2" key="2">
    <citation type="journal article" date="2022" name="Mol. Ecol. Resour.">
        <title>The genomes of chicory, endive, great burdock and yacon provide insights into Asteraceae paleo-polyploidization history and plant inulin production.</title>
        <authorList>
            <person name="Fan W."/>
            <person name="Wang S."/>
            <person name="Wang H."/>
            <person name="Wang A."/>
            <person name="Jiang F."/>
            <person name="Liu H."/>
            <person name="Zhao H."/>
            <person name="Xu D."/>
            <person name="Zhang Y."/>
        </authorList>
    </citation>
    <scope>NUCLEOTIDE SEQUENCE [LARGE SCALE GENOMIC DNA]</scope>
    <source>
        <strain evidence="2">cv. Yunnan</strain>
        <tissue evidence="1">Leaves</tissue>
    </source>
</reference>
<name>A0ACB9BTI8_9ASTR</name>
<keyword evidence="2" id="KW-1185">Reference proteome</keyword>
<evidence type="ECO:0000313" key="1">
    <source>
        <dbReference type="EMBL" id="KAI3725302.1"/>
    </source>
</evidence>
<dbReference type="Proteomes" id="UP001056120">
    <property type="component" value="Linkage Group LG22"/>
</dbReference>
<gene>
    <name evidence="1" type="ORF">L1987_65086</name>
</gene>
<reference evidence="2" key="1">
    <citation type="journal article" date="2022" name="Mol. Ecol. Resour.">
        <title>The genomes of chicory, endive, great burdock and yacon provide insights into Asteraceae palaeo-polyploidization history and plant inulin production.</title>
        <authorList>
            <person name="Fan W."/>
            <person name="Wang S."/>
            <person name="Wang H."/>
            <person name="Wang A."/>
            <person name="Jiang F."/>
            <person name="Liu H."/>
            <person name="Zhao H."/>
            <person name="Xu D."/>
            <person name="Zhang Y."/>
        </authorList>
    </citation>
    <scope>NUCLEOTIDE SEQUENCE [LARGE SCALE GENOMIC DNA]</scope>
    <source>
        <strain evidence="2">cv. Yunnan</strain>
    </source>
</reference>
<proteinExistence type="predicted"/>
<dbReference type="EMBL" id="CM042039">
    <property type="protein sequence ID" value="KAI3725302.1"/>
    <property type="molecule type" value="Genomic_DNA"/>
</dbReference>
<comment type="caution">
    <text evidence="1">The sequence shown here is derived from an EMBL/GenBank/DDBJ whole genome shotgun (WGS) entry which is preliminary data.</text>
</comment>
<accession>A0ACB9BTI8</accession>
<sequence>MSCGIERIDFRHEMWHTGLPGLKGIQVYGNFSESCCPSSGNGVENLSDSYTHSTYGVLWKLDMRQVGNLTFHNIGQTGLLSQPLTFSTPLSSTILPVMNRSGIMLKRMPKKPKCD</sequence>
<evidence type="ECO:0000313" key="2">
    <source>
        <dbReference type="Proteomes" id="UP001056120"/>
    </source>
</evidence>
<organism evidence="1 2">
    <name type="scientific">Smallanthus sonchifolius</name>
    <dbReference type="NCBI Taxonomy" id="185202"/>
    <lineage>
        <taxon>Eukaryota</taxon>
        <taxon>Viridiplantae</taxon>
        <taxon>Streptophyta</taxon>
        <taxon>Embryophyta</taxon>
        <taxon>Tracheophyta</taxon>
        <taxon>Spermatophyta</taxon>
        <taxon>Magnoliopsida</taxon>
        <taxon>eudicotyledons</taxon>
        <taxon>Gunneridae</taxon>
        <taxon>Pentapetalae</taxon>
        <taxon>asterids</taxon>
        <taxon>campanulids</taxon>
        <taxon>Asterales</taxon>
        <taxon>Asteraceae</taxon>
        <taxon>Asteroideae</taxon>
        <taxon>Heliantheae alliance</taxon>
        <taxon>Millerieae</taxon>
        <taxon>Smallanthus</taxon>
    </lineage>
</organism>